<keyword evidence="3" id="KW-1185">Reference proteome</keyword>
<dbReference type="Gene3D" id="3.90.1570.10">
    <property type="entry name" value="tt1808, chain A"/>
    <property type="match status" value="1"/>
</dbReference>
<organism evidence="2 3">
    <name type="scientific">Rhodoplanes azumiensis</name>
    <dbReference type="NCBI Taxonomy" id="1897628"/>
    <lineage>
        <taxon>Bacteria</taxon>
        <taxon>Pseudomonadati</taxon>
        <taxon>Pseudomonadota</taxon>
        <taxon>Alphaproteobacteria</taxon>
        <taxon>Hyphomicrobiales</taxon>
        <taxon>Nitrobacteraceae</taxon>
        <taxon>Rhodoplanes</taxon>
    </lineage>
</organism>
<keyword evidence="2" id="KW-0378">Hydrolase</keyword>
<reference evidence="3" key="1">
    <citation type="journal article" date="2019" name="Int. J. Syst. Evol. Microbiol.">
        <title>The Global Catalogue of Microorganisms (GCM) 10K type strain sequencing project: providing services to taxonomists for standard genome sequencing and annotation.</title>
        <authorList>
            <consortium name="The Broad Institute Genomics Platform"/>
            <consortium name="The Broad Institute Genome Sequencing Center for Infectious Disease"/>
            <person name="Wu L."/>
            <person name="Ma J."/>
        </authorList>
    </citation>
    <scope>NUCLEOTIDE SEQUENCE [LARGE SCALE GENOMIC DNA]</scope>
    <source>
        <strain evidence="3">CGMCC 1.6774</strain>
    </source>
</reference>
<dbReference type="RefSeq" id="WP_378477940.1">
    <property type="nucleotide sequence ID" value="NZ_JBHUIW010000011.1"/>
</dbReference>
<dbReference type="CDD" id="cd06260">
    <property type="entry name" value="DUF820-like"/>
    <property type="match status" value="1"/>
</dbReference>
<evidence type="ECO:0000313" key="3">
    <source>
        <dbReference type="Proteomes" id="UP001597314"/>
    </source>
</evidence>
<dbReference type="SUPFAM" id="SSF52980">
    <property type="entry name" value="Restriction endonuclease-like"/>
    <property type="match status" value="1"/>
</dbReference>
<dbReference type="Pfam" id="PF05685">
    <property type="entry name" value="Uma2"/>
    <property type="match status" value="1"/>
</dbReference>
<comment type="caution">
    <text evidence="2">The sequence shown here is derived from an EMBL/GenBank/DDBJ whole genome shotgun (WGS) entry which is preliminary data.</text>
</comment>
<dbReference type="PANTHER" id="PTHR35400:SF3">
    <property type="entry name" value="SLL1072 PROTEIN"/>
    <property type="match status" value="1"/>
</dbReference>
<keyword evidence="2" id="KW-0540">Nuclease</keyword>
<proteinExistence type="predicted"/>
<dbReference type="InterPro" id="IPR011335">
    <property type="entry name" value="Restrct_endonuc-II-like"/>
</dbReference>
<evidence type="ECO:0000259" key="1">
    <source>
        <dbReference type="Pfam" id="PF05685"/>
    </source>
</evidence>
<gene>
    <name evidence="2" type="ORF">ACFSOX_11430</name>
</gene>
<dbReference type="InterPro" id="IPR012296">
    <property type="entry name" value="Nuclease_put_TT1808"/>
</dbReference>
<dbReference type="Proteomes" id="UP001597314">
    <property type="component" value="Unassembled WGS sequence"/>
</dbReference>
<feature type="domain" description="Putative restriction endonuclease" evidence="1">
    <location>
        <begin position="39"/>
        <end position="185"/>
    </location>
</feature>
<sequence length="199" mass="22438">MNEVLRPPDPPLTTQAAEGLMRRRWSVAEIEAMVKAGVIAEDERFELIGGEVVPMSPKGLRHERIKVDLALYWVPRLPEDLAVAQETTFRLDPDTFLEPDFVFFRRADGLENLSAETALAAVEISDSRLVYDLGRKARLYAAFGIREVWVIETDGLVAHVHPSPEPEGFREKVTVDPDEPLRLGFAPTLDLRLRDLPLL</sequence>
<protein>
    <submittedName>
        <fullName evidence="2">Uma2 family endonuclease</fullName>
    </submittedName>
</protein>
<dbReference type="EMBL" id="JBHUIW010000011">
    <property type="protein sequence ID" value="MFD2182767.1"/>
    <property type="molecule type" value="Genomic_DNA"/>
</dbReference>
<dbReference type="InterPro" id="IPR008538">
    <property type="entry name" value="Uma2"/>
</dbReference>
<dbReference type="PANTHER" id="PTHR35400">
    <property type="entry name" value="SLR1083 PROTEIN"/>
    <property type="match status" value="1"/>
</dbReference>
<dbReference type="GO" id="GO:0004519">
    <property type="term" value="F:endonuclease activity"/>
    <property type="evidence" value="ECO:0007669"/>
    <property type="project" value="UniProtKB-KW"/>
</dbReference>
<name>A0ABW5AL10_9BRAD</name>
<accession>A0ABW5AL10</accession>
<evidence type="ECO:0000313" key="2">
    <source>
        <dbReference type="EMBL" id="MFD2182767.1"/>
    </source>
</evidence>
<keyword evidence="2" id="KW-0255">Endonuclease</keyword>